<dbReference type="SUPFAM" id="SSF54427">
    <property type="entry name" value="NTF2-like"/>
    <property type="match status" value="1"/>
</dbReference>
<evidence type="ECO:0000256" key="1">
    <source>
        <dbReference type="SAM" id="SignalP"/>
    </source>
</evidence>
<organism evidence="3 4">
    <name type="scientific">Runella defluvii</name>
    <dbReference type="NCBI Taxonomy" id="370973"/>
    <lineage>
        <taxon>Bacteria</taxon>
        <taxon>Pseudomonadati</taxon>
        <taxon>Bacteroidota</taxon>
        <taxon>Cytophagia</taxon>
        <taxon>Cytophagales</taxon>
        <taxon>Spirosomataceae</taxon>
        <taxon>Runella</taxon>
    </lineage>
</organism>
<dbReference type="Gene3D" id="3.10.450.50">
    <property type="match status" value="1"/>
</dbReference>
<sequence length="162" mass="18080">MKLNAFVSVLISALVVVAMSNVHAQTKSDTTSIETIVNDEVSAWNKGDAINYSKHFAEDGTFTNILGMFFTGHQAFVARHDDIFKGKFKDTRLEMKIVALKFVRPDVALVECLTWTSGFLNGPLPGTVLDDKGRLCTRLLQVMAKTDGEWKIITYHNVEVKK</sequence>
<evidence type="ECO:0000313" key="3">
    <source>
        <dbReference type="EMBL" id="MBB3841541.1"/>
    </source>
</evidence>
<accession>A0A7W5ZSY9</accession>
<feature type="signal peptide" evidence="1">
    <location>
        <begin position="1"/>
        <end position="24"/>
    </location>
</feature>
<proteinExistence type="predicted"/>
<dbReference type="InterPro" id="IPR011944">
    <property type="entry name" value="Steroid_delta5-4_isomerase"/>
</dbReference>
<name>A0A7W5ZSY9_9BACT</name>
<dbReference type="EMBL" id="JACIBY010000018">
    <property type="protein sequence ID" value="MBB3841541.1"/>
    <property type="molecule type" value="Genomic_DNA"/>
</dbReference>
<evidence type="ECO:0000259" key="2">
    <source>
        <dbReference type="Pfam" id="PF14534"/>
    </source>
</evidence>
<reference evidence="3 4" key="1">
    <citation type="submission" date="2020-08" db="EMBL/GenBank/DDBJ databases">
        <title>Genomic Encyclopedia of Type Strains, Phase IV (KMG-IV): sequencing the most valuable type-strain genomes for metagenomic binning, comparative biology and taxonomic classification.</title>
        <authorList>
            <person name="Goeker M."/>
        </authorList>
    </citation>
    <scope>NUCLEOTIDE SEQUENCE [LARGE SCALE GENOMIC DNA]</scope>
    <source>
        <strain evidence="3 4">DSM 17976</strain>
    </source>
</reference>
<keyword evidence="4" id="KW-1185">Reference proteome</keyword>
<dbReference type="RefSeq" id="WP_183979294.1">
    <property type="nucleotide sequence ID" value="NZ_JACIBY010000018.1"/>
</dbReference>
<feature type="chain" id="PRO_5031166725" evidence="1">
    <location>
        <begin position="25"/>
        <end position="162"/>
    </location>
</feature>
<comment type="caution">
    <text evidence="3">The sequence shown here is derived from an EMBL/GenBank/DDBJ whole genome shotgun (WGS) entry which is preliminary data.</text>
</comment>
<dbReference type="Proteomes" id="UP000541352">
    <property type="component" value="Unassembled WGS sequence"/>
</dbReference>
<dbReference type="Pfam" id="PF14534">
    <property type="entry name" value="DUF4440"/>
    <property type="match status" value="1"/>
</dbReference>
<dbReference type="InterPro" id="IPR027843">
    <property type="entry name" value="DUF4440"/>
</dbReference>
<protein>
    <submittedName>
        <fullName evidence="3">Uncharacterized protein (TIGR02246 family)</fullName>
    </submittedName>
</protein>
<dbReference type="InterPro" id="IPR032710">
    <property type="entry name" value="NTF2-like_dom_sf"/>
</dbReference>
<feature type="domain" description="DUF4440" evidence="2">
    <location>
        <begin position="33"/>
        <end position="152"/>
    </location>
</feature>
<dbReference type="NCBIfam" id="TIGR02246">
    <property type="entry name" value="SgcJ/EcaC family oxidoreductase"/>
    <property type="match status" value="1"/>
</dbReference>
<keyword evidence="1" id="KW-0732">Signal</keyword>
<gene>
    <name evidence="3" type="ORF">FHS57_005569</name>
</gene>
<evidence type="ECO:0000313" key="4">
    <source>
        <dbReference type="Proteomes" id="UP000541352"/>
    </source>
</evidence>
<dbReference type="AlphaFoldDB" id="A0A7W5ZSY9"/>